<gene>
    <name evidence="3" type="ORF">FEM48_Zijuj02G0069400</name>
</gene>
<evidence type="ECO:0000259" key="2">
    <source>
        <dbReference type="PROSITE" id="PS50181"/>
    </source>
</evidence>
<dbReference type="CDD" id="cd22160">
    <property type="entry name" value="F-box_AtFBL13-like"/>
    <property type="match status" value="1"/>
</dbReference>
<dbReference type="InterPro" id="IPR055357">
    <property type="entry name" value="LRR_At1g61320_AtMIF1"/>
</dbReference>
<dbReference type="PANTHER" id="PTHR34145:SF68">
    <property type="entry name" value="FBD DOMAIN-CONTAINING PROTEIN"/>
    <property type="match status" value="1"/>
</dbReference>
<organism evidence="3 4">
    <name type="scientific">Ziziphus jujuba var. spinosa</name>
    <dbReference type="NCBI Taxonomy" id="714518"/>
    <lineage>
        <taxon>Eukaryota</taxon>
        <taxon>Viridiplantae</taxon>
        <taxon>Streptophyta</taxon>
        <taxon>Embryophyta</taxon>
        <taxon>Tracheophyta</taxon>
        <taxon>Spermatophyta</taxon>
        <taxon>Magnoliopsida</taxon>
        <taxon>eudicotyledons</taxon>
        <taxon>Gunneridae</taxon>
        <taxon>Pentapetalae</taxon>
        <taxon>rosids</taxon>
        <taxon>fabids</taxon>
        <taxon>Rosales</taxon>
        <taxon>Rhamnaceae</taxon>
        <taxon>Paliureae</taxon>
        <taxon>Ziziphus</taxon>
    </lineage>
</organism>
<name>A0A978VUA5_ZIZJJ</name>
<dbReference type="Proteomes" id="UP000813462">
    <property type="component" value="Unassembled WGS sequence"/>
</dbReference>
<feature type="compositionally biased region" description="Basic and acidic residues" evidence="1">
    <location>
        <begin position="20"/>
        <end position="30"/>
    </location>
</feature>
<dbReference type="SUPFAM" id="SSF81383">
    <property type="entry name" value="F-box domain"/>
    <property type="match status" value="1"/>
</dbReference>
<proteinExistence type="predicted"/>
<dbReference type="PROSITE" id="PS50181">
    <property type="entry name" value="FBOX"/>
    <property type="match status" value="1"/>
</dbReference>
<dbReference type="InterPro" id="IPR032675">
    <property type="entry name" value="LRR_dom_sf"/>
</dbReference>
<evidence type="ECO:0000256" key="1">
    <source>
        <dbReference type="SAM" id="MobiDB-lite"/>
    </source>
</evidence>
<dbReference type="SUPFAM" id="SSF52058">
    <property type="entry name" value="L domain-like"/>
    <property type="match status" value="1"/>
</dbReference>
<dbReference type="InterPro" id="IPR053772">
    <property type="entry name" value="At1g61320/At1g61330-like"/>
</dbReference>
<dbReference type="InterPro" id="IPR053781">
    <property type="entry name" value="F-box_AtFBL13-like"/>
</dbReference>
<dbReference type="Pfam" id="PF00646">
    <property type="entry name" value="F-box"/>
    <property type="match status" value="1"/>
</dbReference>
<accession>A0A978VUA5</accession>
<feature type="region of interest" description="Disordered" evidence="1">
    <location>
        <begin position="1"/>
        <end position="30"/>
    </location>
</feature>
<comment type="caution">
    <text evidence="3">The sequence shown here is derived from an EMBL/GenBank/DDBJ whole genome shotgun (WGS) entry which is preliminary data.</text>
</comment>
<dbReference type="InterPro" id="IPR001810">
    <property type="entry name" value="F-box_dom"/>
</dbReference>
<dbReference type="EMBL" id="JAEACU010000002">
    <property type="protein sequence ID" value="KAH7542400.1"/>
    <property type="molecule type" value="Genomic_DNA"/>
</dbReference>
<dbReference type="Pfam" id="PF23622">
    <property type="entry name" value="LRR_At1g61320_AtMIF1"/>
    <property type="match status" value="1"/>
</dbReference>
<dbReference type="Gene3D" id="3.80.10.10">
    <property type="entry name" value="Ribonuclease Inhibitor"/>
    <property type="match status" value="1"/>
</dbReference>
<evidence type="ECO:0000313" key="4">
    <source>
        <dbReference type="Proteomes" id="UP000813462"/>
    </source>
</evidence>
<evidence type="ECO:0000313" key="3">
    <source>
        <dbReference type="EMBL" id="KAH7542400.1"/>
    </source>
</evidence>
<sequence length="470" mass="54389">MMENALQRCGSVLQNKKNKREGEEEKEDDRISELPDDILARIVSGLPLKEAVATSVLAKRWRYIWTFTKNLDFDAEETLNRIIESPGQLLRVERPKYIDRVNSVIAQRNSKNNMVRGIDRFRIGFDLCREFSSSIDNWIEFAMKNRVKTLELEFFEYGGLRMNCDCYILRKKHFDPVALKSLKVLNLTSVEIHGRVVEWLLSKCPLLERLKVAGSDKLINLRISGVPNLKHFEIRRCINIKKVEICAAQNLVSLYSLSTYPYEFILRNVPKLVDLHIDTDFGSDSDEDLGLTFTLLSSCLSQLQILHLDLLLQPHVWNLEYPRLTNLKHLKLTLSATENLNLLLSRIIPFLKVSPCLQRLELMMLLEKYFDEKCGFVKQPTNCPVKEVEILGYSGRKSLDQLIIYFADNLVALQKIVVHPCASAHEKFNFDPAFRRIKNSKIIKEEEKIRDHAMQHIKGKIPTAVEFVCL</sequence>
<dbReference type="AlphaFoldDB" id="A0A978VUA5"/>
<dbReference type="InterPro" id="IPR036047">
    <property type="entry name" value="F-box-like_dom_sf"/>
</dbReference>
<reference evidence="3" key="1">
    <citation type="journal article" date="2021" name="Front. Plant Sci.">
        <title>Chromosome-Scale Genome Assembly for Chinese Sour Jujube and Insights Into Its Genome Evolution and Domestication Signature.</title>
        <authorList>
            <person name="Shen L.-Y."/>
            <person name="Luo H."/>
            <person name="Wang X.-L."/>
            <person name="Wang X.-M."/>
            <person name="Qiu X.-J."/>
            <person name="Liu H."/>
            <person name="Zhou S.-S."/>
            <person name="Jia K.-H."/>
            <person name="Nie S."/>
            <person name="Bao Y.-T."/>
            <person name="Zhang R.-G."/>
            <person name="Yun Q.-Z."/>
            <person name="Chai Y.-H."/>
            <person name="Lu J.-Y."/>
            <person name="Li Y."/>
            <person name="Zhao S.-W."/>
            <person name="Mao J.-F."/>
            <person name="Jia S.-G."/>
            <person name="Mao Y.-M."/>
        </authorList>
    </citation>
    <scope>NUCLEOTIDE SEQUENCE</scope>
    <source>
        <strain evidence="3">AT0</strain>
        <tissue evidence="3">Leaf</tissue>
    </source>
</reference>
<protein>
    <recommendedName>
        <fullName evidence="2">F-box domain-containing protein</fullName>
    </recommendedName>
</protein>
<dbReference type="PANTHER" id="PTHR34145">
    <property type="entry name" value="OS02G0105600 PROTEIN"/>
    <property type="match status" value="1"/>
</dbReference>
<feature type="domain" description="F-box" evidence="2">
    <location>
        <begin position="28"/>
        <end position="82"/>
    </location>
</feature>